<dbReference type="KEGG" id="nsl:BOX37_07270"/>
<dbReference type="Proteomes" id="UP000183810">
    <property type="component" value="Chromosome"/>
</dbReference>
<feature type="region of interest" description="Disordered" evidence="1">
    <location>
        <begin position="33"/>
        <end position="62"/>
    </location>
</feature>
<evidence type="ECO:0000256" key="1">
    <source>
        <dbReference type="SAM" id="MobiDB-lite"/>
    </source>
</evidence>
<proteinExistence type="predicted"/>
<organism evidence="2 3">
    <name type="scientific">Nocardia mangyaensis</name>
    <dbReference type="NCBI Taxonomy" id="2213200"/>
    <lineage>
        <taxon>Bacteria</taxon>
        <taxon>Bacillati</taxon>
        <taxon>Actinomycetota</taxon>
        <taxon>Actinomycetes</taxon>
        <taxon>Mycobacteriales</taxon>
        <taxon>Nocardiaceae</taxon>
        <taxon>Nocardia</taxon>
    </lineage>
</organism>
<dbReference type="CDD" id="cd06262">
    <property type="entry name" value="metallo-hydrolase-like_MBL-fold"/>
    <property type="match status" value="1"/>
</dbReference>
<keyword evidence="3" id="KW-1185">Reference proteome</keyword>
<evidence type="ECO:0008006" key="4">
    <source>
        <dbReference type="Google" id="ProtNLM"/>
    </source>
</evidence>
<evidence type="ECO:0000313" key="2">
    <source>
        <dbReference type="EMBL" id="APE33805.1"/>
    </source>
</evidence>
<gene>
    <name evidence="2" type="ORF">BOX37_07270</name>
</gene>
<feature type="compositionally biased region" description="Basic and acidic residues" evidence="1">
    <location>
        <begin position="33"/>
        <end position="44"/>
    </location>
</feature>
<dbReference type="InterPro" id="IPR036866">
    <property type="entry name" value="RibonucZ/Hydroxyglut_hydro"/>
</dbReference>
<dbReference type="EMBL" id="CP018082">
    <property type="protein sequence ID" value="APE33805.1"/>
    <property type="molecule type" value="Genomic_DNA"/>
</dbReference>
<evidence type="ECO:0000313" key="3">
    <source>
        <dbReference type="Proteomes" id="UP000183810"/>
    </source>
</evidence>
<sequence>MLFPGGVGKTHNPADFDTLLTDVTTKLFDRYPDDTVVHPGHGDDTTLGTDRPNLPEWRERGW</sequence>
<dbReference type="SUPFAM" id="SSF56281">
    <property type="entry name" value="Metallo-hydrolase/oxidoreductase"/>
    <property type="match status" value="1"/>
</dbReference>
<name>A0A1J0VP64_9NOCA</name>
<dbReference type="AlphaFoldDB" id="A0A1J0VP64"/>
<dbReference type="Gene3D" id="3.60.15.10">
    <property type="entry name" value="Ribonuclease Z/Hydroxyacylglutathione hydrolase-like"/>
    <property type="match status" value="1"/>
</dbReference>
<reference evidence="2" key="1">
    <citation type="submission" date="2016-11" db="EMBL/GenBank/DDBJ databases">
        <authorList>
            <person name="Jaros S."/>
            <person name="Januszkiewicz K."/>
            <person name="Wedrychowicz H."/>
        </authorList>
    </citation>
    <scope>NUCLEOTIDE SEQUENCE [LARGE SCALE GENOMIC DNA]</scope>
    <source>
        <strain evidence="2">Y48</strain>
    </source>
</reference>
<protein>
    <recommendedName>
        <fullName evidence="4">Zn-dependent hydrolase</fullName>
    </recommendedName>
</protein>
<accession>A0A1J0VP64</accession>